<evidence type="ECO:0000313" key="2">
    <source>
        <dbReference type="EMBL" id="VVW28761.1"/>
    </source>
</evidence>
<evidence type="ECO:0000256" key="1">
    <source>
        <dbReference type="SAM" id="MobiDB-lite"/>
    </source>
</evidence>
<gene>
    <name evidence="2" type="ORF">NYM_LOCUS16954</name>
</gene>
<feature type="region of interest" description="Disordered" evidence="1">
    <location>
        <begin position="27"/>
        <end position="103"/>
    </location>
</feature>
<accession>A0A5K1CY93</accession>
<feature type="compositionally biased region" description="Polar residues" evidence="1">
    <location>
        <begin position="70"/>
        <end position="83"/>
    </location>
</feature>
<organism evidence="2">
    <name type="scientific">Nymphaea colorata</name>
    <name type="common">pocket water lily</name>
    <dbReference type="NCBI Taxonomy" id="210225"/>
    <lineage>
        <taxon>Eukaryota</taxon>
        <taxon>Viridiplantae</taxon>
        <taxon>Streptophyta</taxon>
        <taxon>Embryophyta</taxon>
        <taxon>Tracheophyta</taxon>
        <taxon>Spermatophyta</taxon>
        <taxon>Magnoliopsida</taxon>
        <taxon>Nymphaeales</taxon>
        <taxon>Nymphaeaceae</taxon>
        <taxon>Nymphaea</taxon>
    </lineage>
</organism>
<dbReference type="AlphaFoldDB" id="A0A5K1CY93"/>
<dbReference type="EMBL" id="LR721782">
    <property type="protein sequence ID" value="VVW28761.1"/>
    <property type="molecule type" value="Genomic_DNA"/>
</dbReference>
<sequence>MTETLKKKKASHEILSARSYVILTQLSSSSQYQTQDPKGGAVKRVKRGNEGGRKEPKDKTEPIKSEDHNAGQQQQRASGNSAPGTRRSRPLFSGPMAVSHNRKTKRTLWIPRQPAASNLHQDRRGKFQVTCRSIPVGVLHASDRLSKISFSSSDKVRSVDIDHTSLLEEKFTTCLTDEART</sequence>
<dbReference type="Gramene" id="NC4G0021210.1">
    <property type="protein sequence ID" value="NC4G0021210.1:cds"/>
    <property type="gene ID" value="NC4G0021210"/>
</dbReference>
<reference evidence="2" key="1">
    <citation type="submission" date="2019-09" db="EMBL/GenBank/DDBJ databases">
        <authorList>
            <person name="Zhang L."/>
        </authorList>
    </citation>
    <scope>NUCLEOTIDE SEQUENCE</scope>
</reference>
<protein>
    <submittedName>
        <fullName evidence="2">Uncharacterized protein</fullName>
    </submittedName>
</protein>
<name>A0A5K1CY93_9MAGN</name>
<feature type="compositionally biased region" description="Basic and acidic residues" evidence="1">
    <location>
        <begin position="47"/>
        <end position="69"/>
    </location>
</feature>
<proteinExistence type="predicted"/>